<sequence length="154" mass="17657">MNTGTFTIRAMVADDYEGLYTLWKTIKGFGMRSIDDSREGVERFLRRNPDTSVVAVDEDGIIVGGILCGHDGRRGCLYHVCVREDWRRKGIGRAMVVYCMNALKDEKINKVSLIAFTVNDVGNAFWKRIGWTRREDLNYYDFTLNEANITAFNQ</sequence>
<dbReference type="Proteomes" id="UP000236311">
    <property type="component" value="Unassembled WGS sequence"/>
</dbReference>
<dbReference type="Gene3D" id="3.40.630.30">
    <property type="match status" value="1"/>
</dbReference>
<dbReference type="OrthoDB" id="1821130at2"/>
<name>A0A2K4ZFW6_9FIRM</name>
<gene>
    <name evidence="2" type="primary">ypeA</name>
    <name evidence="2" type="ORF">AMURIS_02057</name>
</gene>
<dbReference type="PROSITE" id="PS51186">
    <property type="entry name" value="GNAT"/>
    <property type="match status" value="1"/>
</dbReference>
<proteinExistence type="predicted"/>
<evidence type="ECO:0000259" key="1">
    <source>
        <dbReference type="PROSITE" id="PS51186"/>
    </source>
</evidence>
<dbReference type="AlphaFoldDB" id="A0A2K4ZFW6"/>
<dbReference type="SUPFAM" id="SSF55729">
    <property type="entry name" value="Acyl-CoA N-acyltransferases (Nat)"/>
    <property type="match status" value="1"/>
</dbReference>
<feature type="domain" description="N-acetyltransferase" evidence="1">
    <location>
        <begin position="6"/>
        <end position="150"/>
    </location>
</feature>
<dbReference type="CDD" id="cd04301">
    <property type="entry name" value="NAT_SF"/>
    <property type="match status" value="1"/>
</dbReference>
<keyword evidence="3" id="KW-1185">Reference proteome</keyword>
<dbReference type="RefSeq" id="WP_103239518.1">
    <property type="nucleotide sequence ID" value="NZ_JANJZD010000009.1"/>
</dbReference>
<evidence type="ECO:0000313" key="3">
    <source>
        <dbReference type="Proteomes" id="UP000236311"/>
    </source>
</evidence>
<dbReference type="GO" id="GO:0016747">
    <property type="term" value="F:acyltransferase activity, transferring groups other than amino-acyl groups"/>
    <property type="evidence" value="ECO:0007669"/>
    <property type="project" value="InterPro"/>
</dbReference>
<dbReference type="InterPro" id="IPR016181">
    <property type="entry name" value="Acyl_CoA_acyltransferase"/>
</dbReference>
<evidence type="ECO:0000313" key="2">
    <source>
        <dbReference type="EMBL" id="SOY29342.1"/>
    </source>
</evidence>
<dbReference type="Pfam" id="PF00583">
    <property type="entry name" value="Acetyltransf_1"/>
    <property type="match status" value="1"/>
</dbReference>
<accession>A0A2K4ZFW6</accession>
<keyword evidence="2" id="KW-0808">Transferase</keyword>
<reference evidence="2 3" key="1">
    <citation type="submission" date="2018-01" db="EMBL/GenBank/DDBJ databases">
        <authorList>
            <person name="Gaut B.S."/>
            <person name="Morton B.R."/>
            <person name="Clegg M.T."/>
            <person name="Duvall M.R."/>
        </authorList>
    </citation>
    <scope>NUCLEOTIDE SEQUENCE [LARGE SCALE GENOMIC DNA]</scope>
    <source>
        <strain evidence="2">GP69</strain>
    </source>
</reference>
<keyword evidence="2" id="KW-0012">Acyltransferase</keyword>
<protein>
    <submittedName>
        <fullName evidence="2">Acetyltransferase YpeA</fullName>
        <ecNumber evidence="2">2.3.1.-</ecNumber>
    </submittedName>
</protein>
<dbReference type="EC" id="2.3.1.-" evidence="2"/>
<organism evidence="2 3">
    <name type="scientific">Acetatifactor muris</name>
    <dbReference type="NCBI Taxonomy" id="879566"/>
    <lineage>
        <taxon>Bacteria</taxon>
        <taxon>Bacillati</taxon>
        <taxon>Bacillota</taxon>
        <taxon>Clostridia</taxon>
        <taxon>Lachnospirales</taxon>
        <taxon>Lachnospiraceae</taxon>
        <taxon>Acetatifactor</taxon>
    </lineage>
</organism>
<dbReference type="InterPro" id="IPR000182">
    <property type="entry name" value="GNAT_dom"/>
</dbReference>
<dbReference type="EMBL" id="OFSM01000009">
    <property type="protein sequence ID" value="SOY29342.1"/>
    <property type="molecule type" value="Genomic_DNA"/>
</dbReference>